<dbReference type="EMBL" id="JBBPBK010000375">
    <property type="protein sequence ID" value="KAK9265506.1"/>
    <property type="molecule type" value="Genomic_DNA"/>
</dbReference>
<reference evidence="1 2" key="1">
    <citation type="journal article" date="2024" name="Plant J.">
        <title>Genome sequences and population genomics reveal climatic adaptation and genomic divergence between two closely related sweetgum species.</title>
        <authorList>
            <person name="Xu W.Q."/>
            <person name="Ren C.Q."/>
            <person name="Zhang X.Y."/>
            <person name="Comes H.P."/>
            <person name="Liu X.H."/>
            <person name="Li Y.G."/>
            <person name="Kettle C.J."/>
            <person name="Jalonen R."/>
            <person name="Gaisberger H."/>
            <person name="Ma Y.Z."/>
            <person name="Qiu Y.X."/>
        </authorList>
    </citation>
    <scope>NUCLEOTIDE SEQUENCE [LARGE SCALE GENOMIC DNA]</scope>
    <source>
        <strain evidence="1">Hangzhou</strain>
    </source>
</reference>
<gene>
    <name evidence="1" type="ORF">L1049_021365</name>
</gene>
<dbReference type="AlphaFoldDB" id="A0AAP0N513"/>
<protein>
    <submittedName>
        <fullName evidence="1">Uncharacterized protein</fullName>
    </submittedName>
</protein>
<organism evidence="1 2">
    <name type="scientific">Liquidambar formosana</name>
    <name type="common">Formosan gum</name>
    <dbReference type="NCBI Taxonomy" id="63359"/>
    <lineage>
        <taxon>Eukaryota</taxon>
        <taxon>Viridiplantae</taxon>
        <taxon>Streptophyta</taxon>
        <taxon>Embryophyta</taxon>
        <taxon>Tracheophyta</taxon>
        <taxon>Spermatophyta</taxon>
        <taxon>Magnoliopsida</taxon>
        <taxon>eudicotyledons</taxon>
        <taxon>Gunneridae</taxon>
        <taxon>Pentapetalae</taxon>
        <taxon>Saxifragales</taxon>
        <taxon>Altingiaceae</taxon>
        <taxon>Liquidambar</taxon>
    </lineage>
</organism>
<evidence type="ECO:0000313" key="1">
    <source>
        <dbReference type="EMBL" id="KAK9265506.1"/>
    </source>
</evidence>
<dbReference type="Proteomes" id="UP001415857">
    <property type="component" value="Unassembled WGS sequence"/>
</dbReference>
<accession>A0AAP0N513</accession>
<sequence length="73" mass="8147">MNSRDLICASLEGVDLYLTSFEDGFELIRVSYYVEPVFGEGQVFILRSPRCEGPLSRVRGYSYTSRGGGCEVV</sequence>
<keyword evidence="2" id="KW-1185">Reference proteome</keyword>
<name>A0AAP0N513_LIQFO</name>
<proteinExistence type="predicted"/>
<evidence type="ECO:0000313" key="2">
    <source>
        <dbReference type="Proteomes" id="UP001415857"/>
    </source>
</evidence>
<comment type="caution">
    <text evidence="1">The sequence shown here is derived from an EMBL/GenBank/DDBJ whole genome shotgun (WGS) entry which is preliminary data.</text>
</comment>